<feature type="non-terminal residue" evidence="2">
    <location>
        <position position="315"/>
    </location>
</feature>
<dbReference type="InterPro" id="IPR010730">
    <property type="entry name" value="HET"/>
</dbReference>
<dbReference type="Proteomes" id="UP000313359">
    <property type="component" value="Unassembled WGS sequence"/>
</dbReference>
<feature type="domain" description="Heterokaryon incompatibility" evidence="1">
    <location>
        <begin position="39"/>
        <end position="114"/>
    </location>
</feature>
<proteinExistence type="predicted"/>
<feature type="non-terminal residue" evidence="2">
    <location>
        <position position="1"/>
    </location>
</feature>
<evidence type="ECO:0000259" key="1">
    <source>
        <dbReference type="Pfam" id="PF06985"/>
    </source>
</evidence>
<keyword evidence="3" id="KW-1185">Reference proteome</keyword>
<protein>
    <recommendedName>
        <fullName evidence="1">Heterokaryon incompatibility domain-containing protein</fullName>
    </recommendedName>
</protein>
<dbReference type="STRING" id="1328759.A0A5C2S832"/>
<dbReference type="PANTHER" id="PTHR39596:SF2">
    <property type="entry name" value="HET DOMAIN PROTEIN (AFU_ORTHOLOGUE AFUA_1G17550)-RELATED"/>
    <property type="match status" value="1"/>
</dbReference>
<reference evidence="2" key="1">
    <citation type="journal article" date="2018" name="Genome Biol. Evol.">
        <title>Genomics and development of Lentinus tigrinus, a white-rot wood-decaying mushroom with dimorphic fruiting bodies.</title>
        <authorList>
            <person name="Wu B."/>
            <person name="Xu Z."/>
            <person name="Knudson A."/>
            <person name="Carlson A."/>
            <person name="Chen N."/>
            <person name="Kovaka S."/>
            <person name="LaButti K."/>
            <person name="Lipzen A."/>
            <person name="Pennachio C."/>
            <person name="Riley R."/>
            <person name="Schakwitz W."/>
            <person name="Umezawa K."/>
            <person name="Ohm R.A."/>
            <person name="Grigoriev I.V."/>
            <person name="Nagy L.G."/>
            <person name="Gibbons J."/>
            <person name="Hibbett D."/>
        </authorList>
    </citation>
    <scope>NUCLEOTIDE SEQUENCE [LARGE SCALE GENOMIC DNA]</scope>
    <source>
        <strain evidence="2">ALCF2SS1-6</strain>
    </source>
</reference>
<organism evidence="2 3">
    <name type="scientific">Lentinus tigrinus ALCF2SS1-6</name>
    <dbReference type="NCBI Taxonomy" id="1328759"/>
    <lineage>
        <taxon>Eukaryota</taxon>
        <taxon>Fungi</taxon>
        <taxon>Dikarya</taxon>
        <taxon>Basidiomycota</taxon>
        <taxon>Agaricomycotina</taxon>
        <taxon>Agaricomycetes</taxon>
        <taxon>Polyporales</taxon>
        <taxon>Polyporaceae</taxon>
        <taxon>Lentinus</taxon>
    </lineage>
</organism>
<dbReference type="Pfam" id="PF06985">
    <property type="entry name" value="HET"/>
    <property type="match status" value="1"/>
</dbReference>
<dbReference type="AlphaFoldDB" id="A0A5C2S832"/>
<accession>A0A5C2S832</accession>
<evidence type="ECO:0000313" key="2">
    <source>
        <dbReference type="EMBL" id="RPD59458.1"/>
    </source>
</evidence>
<evidence type="ECO:0000313" key="3">
    <source>
        <dbReference type="Proteomes" id="UP000313359"/>
    </source>
</evidence>
<dbReference type="OrthoDB" id="3266696at2759"/>
<dbReference type="EMBL" id="ML122270">
    <property type="protein sequence ID" value="RPD59458.1"/>
    <property type="molecule type" value="Genomic_DNA"/>
</dbReference>
<name>A0A5C2S832_9APHY</name>
<gene>
    <name evidence="2" type="ORF">L227DRAFT_475198</name>
</gene>
<dbReference type="PANTHER" id="PTHR39596">
    <property type="match status" value="1"/>
</dbReference>
<sequence>VIPPLSEVTSRLADGVVPVVVFDREAGRLSVRSAPDAPYVAISHVWSDGLGSTTEEGLPTCQVARIAGLAKELLPASGAFWMDSLCVPNTKDLRKRAIKLMGQTYEDAHTVLVLDVGIRASCARSHSWEENVLRIATSGWVTRVWTLQEGILARKLYFEFADGLMDARKLESFDGDPAQHMAQQFSRGLLPLLSFRARRLGSPSTPCTLRDIIMLARRRTTSKPEDETIAISGLLPIDVSALLSITGDDAPERRMKEFILQMRQVPRRWPLVPTDKLRISGFTWAPRSLADALESDDTDGDGTCTENGLLAQYTV</sequence>